<organism evidence="2 3">
    <name type="scientific">Artemia franciscana</name>
    <name type="common">Brine shrimp</name>
    <name type="synonym">Artemia sanfranciscana</name>
    <dbReference type="NCBI Taxonomy" id="6661"/>
    <lineage>
        <taxon>Eukaryota</taxon>
        <taxon>Metazoa</taxon>
        <taxon>Ecdysozoa</taxon>
        <taxon>Arthropoda</taxon>
        <taxon>Crustacea</taxon>
        <taxon>Branchiopoda</taxon>
        <taxon>Anostraca</taxon>
        <taxon>Artemiidae</taxon>
        <taxon>Artemia</taxon>
    </lineage>
</organism>
<sequence length="168" mass="18980">DASKEEMNLQLMDDFLQSGQKIPIDEEILALSQQIVLADWKRKGANEDGPNLKWKQLVVENVKRPFLVVARDISTGEELYYDYGVRPGDFNEGQEMVFLMSGKARKRRRDAAVAMENKKPKEVGDASSGNLKPRTAREIQTQDDSSSKSEVLAIHEREEEKKKGKVGS</sequence>
<proteinExistence type="predicted"/>
<evidence type="ECO:0000313" key="2">
    <source>
        <dbReference type="EMBL" id="KAK2711814.1"/>
    </source>
</evidence>
<feature type="compositionally biased region" description="Basic and acidic residues" evidence="1">
    <location>
        <begin position="153"/>
        <end position="162"/>
    </location>
</feature>
<gene>
    <name evidence="2" type="ORF">QYM36_012818</name>
</gene>
<evidence type="ECO:0008006" key="4">
    <source>
        <dbReference type="Google" id="ProtNLM"/>
    </source>
</evidence>
<evidence type="ECO:0000313" key="3">
    <source>
        <dbReference type="Proteomes" id="UP001187531"/>
    </source>
</evidence>
<dbReference type="Gene3D" id="2.170.270.10">
    <property type="entry name" value="SET domain"/>
    <property type="match status" value="1"/>
</dbReference>
<dbReference type="SUPFAM" id="SSF82199">
    <property type="entry name" value="SET domain"/>
    <property type="match status" value="1"/>
</dbReference>
<feature type="non-terminal residue" evidence="2">
    <location>
        <position position="168"/>
    </location>
</feature>
<dbReference type="Proteomes" id="UP001187531">
    <property type="component" value="Unassembled WGS sequence"/>
</dbReference>
<feature type="region of interest" description="Disordered" evidence="1">
    <location>
        <begin position="109"/>
        <end position="168"/>
    </location>
</feature>
<dbReference type="EMBL" id="JAVRJZ010000016">
    <property type="protein sequence ID" value="KAK2711814.1"/>
    <property type="molecule type" value="Genomic_DNA"/>
</dbReference>
<protein>
    <recommendedName>
        <fullName evidence="4">SET domain-containing protein</fullName>
    </recommendedName>
</protein>
<reference evidence="2" key="1">
    <citation type="submission" date="2023-07" db="EMBL/GenBank/DDBJ databases">
        <title>Chromosome-level genome assembly of Artemia franciscana.</title>
        <authorList>
            <person name="Jo E."/>
        </authorList>
    </citation>
    <scope>NUCLEOTIDE SEQUENCE</scope>
    <source>
        <tissue evidence="2">Whole body</tissue>
    </source>
</reference>
<keyword evidence="3" id="KW-1185">Reference proteome</keyword>
<name>A0AA88HK43_ARTSF</name>
<dbReference type="AlphaFoldDB" id="A0AA88HK43"/>
<accession>A0AA88HK43</accession>
<evidence type="ECO:0000256" key="1">
    <source>
        <dbReference type="SAM" id="MobiDB-lite"/>
    </source>
</evidence>
<dbReference type="InterPro" id="IPR046341">
    <property type="entry name" value="SET_dom_sf"/>
</dbReference>
<comment type="caution">
    <text evidence="2">The sequence shown here is derived from an EMBL/GenBank/DDBJ whole genome shotgun (WGS) entry which is preliminary data.</text>
</comment>